<evidence type="ECO:0000313" key="1">
    <source>
        <dbReference type="EMBL" id="SVC26805.1"/>
    </source>
</evidence>
<feature type="non-terminal residue" evidence="1">
    <location>
        <position position="103"/>
    </location>
</feature>
<gene>
    <name evidence="1" type="ORF">METZ01_LOCUS279659</name>
</gene>
<proteinExistence type="predicted"/>
<protein>
    <submittedName>
        <fullName evidence="1">Uncharacterized protein</fullName>
    </submittedName>
</protein>
<accession>A0A382KTA3</accession>
<name>A0A382KTA3_9ZZZZ</name>
<reference evidence="1" key="1">
    <citation type="submission" date="2018-05" db="EMBL/GenBank/DDBJ databases">
        <authorList>
            <person name="Lanie J.A."/>
            <person name="Ng W.-L."/>
            <person name="Kazmierczak K.M."/>
            <person name="Andrzejewski T.M."/>
            <person name="Davidsen T.M."/>
            <person name="Wayne K.J."/>
            <person name="Tettelin H."/>
            <person name="Glass J.I."/>
            <person name="Rusch D."/>
            <person name="Podicherti R."/>
            <person name="Tsui H.-C.T."/>
            <person name="Winkler M.E."/>
        </authorList>
    </citation>
    <scope>NUCLEOTIDE SEQUENCE</scope>
</reference>
<dbReference type="AlphaFoldDB" id="A0A382KTA3"/>
<sequence>MKENYTYIFIVFFIVFLVSSYSHAAITVLGKGEATLCYHGAKFGYETRSVINKCKNALNDNSLSPKNRGATYVNLGIIYNNFSQPDKALLTLNRGKEYGGVQS</sequence>
<organism evidence="1">
    <name type="scientific">marine metagenome</name>
    <dbReference type="NCBI Taxonomy" id="408172"/>
    <lineage>
        <taxon>unclassified sequences</taxon>
        <taxon>metagenomes</taxon>
        <taxon>ecological metagenomes</taxon>
    </lineage>
</organism>
<dbReference type="EMBL" id="UINC01082232">
    <property type="protein sequence ID" value="SVC26805.1"/>
    <property type="molecule type" value="Genomic_DNA"/>
</dbReference>